<keyword evidence="1" id="KW-1133">Transmembrane helix</keyword>
<keyword evidence="1" id="KW-0812">Transmembrane</keyword>
<comment type="caution">
    <text evidence="2">The sequence shown here is derived from an EMBL/GenBank/DDBJ whole genome shotgun (WGS) entry which is preliminary data.</text>
</comment>
<dbReference type="Proteomes" id="UP000029055">
    <property type="component" value="Unassembled WGS sequence"/>
</dbReference>
<evidence type="ECO:0000313" key="2">
    <source>
        <dbReference type="EMBL" id="KFJ03811.1"/>
    </source>
</evidence>
<protein>
    <submittedName>
        <fullName evidence="2">Uncharacterized protein</fullName>
    </submittedName>
</protein>
<dbReference type="STRING" id="77635.BISU_3001"/>
<proteinExistence type="predicted"/>
<dbReference type="AlphaFoldDB" id="A0A087E7R0"/>
<keyword evidence="3" id="KW-1185">Reference proteome</keyword>
<gene>
    <name evidence="2" type="ORF">BISU_3001</name>
</gene>
<evidence type="ECO:0000313" key="3">
    <source>
        <dbReference type="Proteomes" id="UP000029055"/>
    </source>
</evidence>
<organism evidence="2 3">
    <name type="scientific">Bifidobacterium subtile</name>
    <dbReference type="NCBI Taxonomy" id="77635"/>
    <lineage>
        <taxon>Bacteria</taxon>
        <taxon>Bacillati</taxon>
        <taxon>Actinomycetota</taxon>
        <taxon>Actinomycetes</taxon>
        <taxon>Bifidobacteriales</taxon>
        <taxon>Bifidobacteriaceae</taxon>
        <taxon>Bifidobacterium</taxon>
    </lineage>
</organism>
<accession>A0A087E7R0</accession>
<reference evidence="2 3" key="1">
    <citation type="submission" date="2014-03" db="EMBL/GenBank/DDBJ databases">
        <title>Genomics of Bifidobacteria.</title>
        <authorList>
            <person name="Ventura M."/>
            <person name="Milani C."/>
            <person name="Lugli G.A."/>
        </authorList>
    </citation>
    <scope>NUCLEOTIDE SEQUENCE [LARGE SCALE GENOMIC DNA]</scope>
    <source>
        <strain evidence="2 3">LMG 11597</strain>
    </source>
</reference>
<keyword evidence="1" id="KW-0472">Membrane</keyword>
<dbReference type="EMBL" id="JGZR01000006">
    <property type="protein sequence ID" value="KFJ03811.1"/>
    <property type="molecule type" value="Genomic_DNA"/>
</dbReference>
<name>A0A087E7R0_9BIFI</name>
<sequence length="79" mass="9072">MRIRSYWPANALGSVIVVMLAESGAFLLYGVMERSDNAMKWWCAFSSLTRLFSHSQNLSHLRSSFGNRMVTVLVEHIRH</sequence>
<evidence type="ECO:0000256" key="1">
    <source>
        <dbReference type="SAM" id="Phobius"/>
    </source>
</evidence>
<feature type="transmembrane region" description="Helical" evidence="1">
    <location>
        <begin position="12"/>
        <end position="32"/>
    </location>
</feature>